<dbReference type="RefSeq" id="WP_144687884.1">
    <property type="nucleotide sequence ID" value="NZ_VLLQ01000003.1"/>
</dbReference>
<comment type="caution">
    <text evidence="1">The sequence shown here is derived from an EMBL/GenBank/DDBJ whole genome shotgun (WGS) entry which is preliminary data.</text>
</comment>
<reference evidence="2" key="1">
    <citation type="submission" date="2019-08" db="EMBL/GenBank/DDBJ databases">
        <title>Arthrobacter sp. nov., isolated from plateau pika and Tibetan wild ass.</title>
        <authorList>
            <person name="Ge Y."/>
        </authorList>
    </citation>
    <scope>NUCLEOTIDE SEQUENCE [LARGE SCALE GENOMIC DNA]</scope>
    <source>
        <strain evidence="2">HF-1365</strain>
    </source>
</reference>
<keyword evidence="2" id="KW-1185">Reference proteome</keyword>
<organism evidence="1 2">
    <name type="scientific">Enorma shizhengliae</name>
    <dbReference type="NCBI Taxonomy" id="2606615"/>
    <lineage>
        <taxon>Bacteria</taxon>
        <taxon>Bacillati</taxon>
        <taxon>Actinomycetota</taxon>
        <taxon>Coriobacteriia</taxon>
        <taxon>Coriobacteriales</taxon>
        <taxon>Coriobacteriaceae</taxon>
        <taxon>Enorma</taxon>
    </lineage>
</organism>
<dbReference type="Gene3D" id="3.80.10.10">
    <property type="entry name" value="Ribonuclease Inhibitor"/>
    <property type="match status" value="1"/>
</dbReference>
<sequence>MPDRLSDERRSELIGAARQHLPLGASFSPSILRKHLVPTEEHIPSQSYYAIWDGRGARTEIYNLPAGTAGPSYCRQESVDYAAPGMWGICDTLDAELIETFLKEGYDEDADVSAAVDASDEELLNLYRRYGVPISPKRVIDGSHYIHPCRGGFVIIVPDGVVAISERAFGSLRMTMAEWLPDVPKWLDIGGLSRDDLVTFGVRDLRCKRIILPESLRYIESRAFEGVQVEDVVVPPSVEYVGPGAFYGAKRVTVYDTISPEARPADELFDLYDGMPNSPIGWLGLKPRDACILGIRRAEMADFEVIVRSAASDEVLHRVYMPFGQMMNETTGWGYARVVKERYLGVASMFASSWGRGASFAFSRLDGMYERMPNQRTKLKTAINRLVYPVDLSDETREQYEAYVARNARRAVAIMAEDDEIEALHALEHLVVKKRNLQALIEVCGKARRMRSYLKRLVQ</sequence>
<name>A0A7K0G9F5_9ACTN</name>
<gene>
    <name evidence="1" type="ORF">GJE22_07690</name>
</gene>
<dbReference type="InterPro" id="IPR032675">
    <property type="entry name" value="LRR_dom_sf"/>
</dbReference>
<evidence type="ECO:0000313" key="1">
    <source>
        <dbReference type="EMBL" id="MRX80467.1"/>
    </source>
</evidence>
<proteinExistence type="predicted"/>
<dbReference type="Proteomes" id="UP000470010">
    <property type="component" value="Unassembled WGS sequence"/>
</dbReference>
<dbReference type="EMBL" id="VTFZ01000010">
    <property type="protein sequence ID" value="MRX80467.1"/>
    <property type="molecule type" value="Genomic_DNA"/>
</dbReference>
<protein>
    <submittedName>
        <fullName evidence="1">Uncharacterized protein</fullName>
    </submittedName>
</protein>
<dbReference type="AlphaFoldDB" id="A0A7K0G9F5"/>
<evidence type="ECO:0000313" key="2">
    <source>
        <dbReference type="Proteomes" id="UP000470010"/>
    </source>
</evidence>
<accession>A0A7K0G9F5</accession>